<dbReference type="InterPro" id="IPR025996">
    <property type="entry name" value="MT1864/Rv1816-like_C"/>
</dbReference>
<dbReference type="AlphaFoldDB" id="A0A383R836"/>
<sequence length="192" mass="22001">MKEKPYHHGDLRNKLIEAGIGLINEDGLKGFSLRKVAAKCNVSHAAPYSHFKDIDELIYAMGEHVTERFMDKMRTAIRGQENSLEATSLLGQAYISFFIENPQYFQFLFYHSGLTIDLDNDNANDYPPFALFRTTAYQMFHSIGLPEEAYSEKLIVLWSMVHGIASLLTNQGIRYSGDWIHVFINNCIKEIE</sequence>
<dbReference type="Pfam" id="PF00440">
    <property type="entry name" value="TetR_N"/>
    <property type="match status" value="1"/>
</dbReference>
<dbReference type="InterPro" id="IPR036271">
    <property type="entry name" value="Tet_transcr_reg_TetR-rel_C_sf"/>
</dbReference>
<name>A0A383R836_PAEAL</name>
<dbReference type="InterPro" id="IPR001647">
    <property type="entry name" value="HTH_TetR"/>
</dbReference>
<evidence type="ECO:0000256" key="4">
    <source>
        <dbReference type="PROSITE-ProRule" id="PRU00335"/>
    </source>
</evidence>
<dbReference type="SUPFAM" id="SSF46689">
    <property type="entry name" value="Homeodomain-like"/>
    <property type="match status" value="1"/>
</dbReference>
<dbReference type="GO" id="GO:0003677">
    <property type="term" value="F:DNA binding"/>
    <property type="evidence" value="ECO:0007669"/>
    <property type="project" value="UniProtKB-UniRule"/>
</dbReference>
<proteinExistence type="predicted"/>
<evidence type="ECO:0000256" key="1">
    <source>
        <dbReference type="ARBA" id="ARBA00023015"/>
    </source>
</evidence>
<keyword evidence="1" id="KW-0805">Transcription regulation</keyword>
<keyword evidence="2 4" id="KW-0238">DNA-binding</keyword>
<dbReference type="InterPro" id="IPR009057">
    <property type="entry name" value="Homeodomain-like_sf"/>
</dbReference>
<reference evidence="7" key="1">
    <citation type="submission" date="2018-08" db="EMBL/GenBank/DDBJ databases">
        <authorList>
            <person name="Chevrot R."/>
        </authorList>
    </citation>
    <scope>NUCLEOTIDE SEQUENCE [LARGE SCALE GENOMIC DNA]</scope>
</reference>
<dbReference type="PANTHER" id="PTHR43479:SF20">
    <property type="entry name" value="HTH TETR-TYPE DOMAIN-CONTAINING PROTEIN"/>
    <property type="match status" value="1"/>
</dbReference>
<evidence type="ECO:0000313" key="6">
    <source>
        <dbReference type="EMBL" id="SYX82943.1"/>
    </source>
</evidence>
<gene>
    <name evidence="6" type="ORF">PBLR_11365</name>
</gene>
<dbReference type="Pfam" id="PF13305">
    <property type="entry name" value="TetR_C_33"/>
    <property type="match status" value="1"/>
</dbReference>
<evidence type="ECO:0000256" key="2">
    <source>
        <dbReference type="ARBA" id="ARBA00023125"/>
    </source>
</evidence>
<dbReference type="Proteomes" id="UP000304148">
    <property type="component" value="Chromosome"/>
</dbReference>
<dbReference type="EMBL" id="LS992241">
    <property type="protein sequence ID" value="SYX82943.1"/>
    <property type="molecule type" value="Genomic_DNA"/>
</dbReference>
<feature type="domain" description="HTH tetR-type" evidence="5">
    <location>
        <begin position="9"/>
        <end position="69"/>
    </location>
</feature>
<dbReference type="InterPro" id="IPR050624">
    <property type="entry name" value="HTH-type_Tx_Regulator"/>
</dbReference>
<dbReference type="PANTHER" id="PTHR43479">
    <property type="entry name" value="ACREF/ENVCD OPERON REPRESSOR-RELATED"/>
    <property type="match status" value="1"/>
</dbReference>
<dbReference type="Gene3D" id="1.10.357.10">
    <property type="entry name" value="Tetracycline Repressor, domain 2"/>
    <property type="match status" value="1"/>
</dbReference>
<dbReference type="PROSITE" id="PS50977">
    <property type="entry name" value="HTH_TETR_2"/>
    <property type="match status" value="1"/>
</dbReference>
<feature type="DNA-binding region" description="H-T-H motif" evidence="4">
    <location>
        <begin position="32"/>
        <end position="51"/>
    </location>
</feature>
<evidence type="ECO:0000259" key="5">
    <source>
        <dbReference type="PROSITE" id="PS50977"/>
    </source>
</evidence>
<dbReference type="SUPFAM" id="SSF48498">
    <property type="entry name" value="Tetracyclin repressor-like, C-terminal domain"/>
    <property type="match status" value="1"/>
</dbReference>
<evidence type="ECO:0000256" key="3">
    <source>
        <dbReference type="ARBA" id="ARBA00023163"/>
    </source>
</evidence>
<dbReference type="RefSeq" id="WP_138185123.1">
    <property type="nucleotide sequence ID" value="NZ_LS992241.1"/>
</dbReference>
<keyword evidence="3" id="KW-0804">Transcription</keyword>
<protein>
    <submittedName>
        <fullName evidence="6">DNA-binding transcriptional regulator, AcrR family</fullName>
    </submittedName>
</protein>
<accession>A0A383R836</accession>
<evidence type="ECO:0000313" key="7">
    <source>
        <dbReference type="Proteomes" id="UP000304148"/>
    </source>
</evidence>
<organism evidence="6 7">
    <name type="scientific">Paenibacillus alvei</name>
    <name type="common">Bacillus alvei</name>
    <dbReference type="NCBI Taxonomy" id="44250"/>
    <lineage>
        <taxon>Bacteria</taxon>
        <taxon>Bacillati</taxon>
        <taxon>Bacillota</taxon>
        <taxon>Bacilli</taxon>
        <taxon>Bacillales</taxon>
        <taxon>Paenibacillaceae</taxon>
        <taxon>Paenibacillus</taxon>
    </lineage>
</organism>